<name>A0A1M4ZMA5_9BACT</name>
<dbReference type="InterPro" id="IPR052559">
    <property type="entry name" value="V-haloperoxidase"/>
</dbReference>
<dbReference type="PANTHER" id="PTHR34599:SF1">
    <property type="entry name" value="PHOSPHATIDIC ACID PHOSPHATASE TYPE 2_HALOPEROXIDASE DOMAIN-CONTAINING PROTEIN"/>
    <property type="match status" value="1"/>
</dbReference>
<dbReference type="RefSeq" id="WP_139256401.1">
    <property type="nucleotide sequence ID" value="NZ_FQUU01000007.1"/>
</dbReference>
<dbReference type="Proteomes" id="UP000184048">
    <property type="component" value="Unassembled WGS sequence"/>
</dbReference>
<keyword evidence="2" id="KW-1185">Reference proteome</keyword>
<sequence>MKKYHFHCMGVLPRVLSCVLLLILFSCKKELPNQPTDDNQLSVSKEKTNNKAESESAAVAIDWYKLQLRMILTANPTTNGAINAENFAYIGIGLYESVRYGIKNSVSLSTLLYQMPTMPAKENNMGYSWSVAANAAMASLVRSLYPGLTQANMASIDSLENAYNQQLSPAQGSASFERSQAYGRSIATAVYNWSKSDNFNVGNAGYVYKTGIGFWEPTPPAYAKGVNPYIGDARPFLSIHGSGVSPAPPYPYSEVVGSDFYNMVKDVYDVSKTLTTDHRNMALYWNDLGLNIGYTPQGHILNVVIQALEQSGASLSVAAQAFAKSGLAMRESQLTVFRSKYEYSQVRPVTYIRKVIDPSWLPLIPTPPHPEFPAAHAYVTGATMQALTDVLGDNFTVVDHTYDFRGFAPRTFSSLNKVADESGASRRYGGIHYAPSIVVGLSEGRTLGHSFGSLKLTE</sequence>
<accession>A0A1M4ZMA5</accession>
<reference evidence="1 2" key="1">
    <citation type="submission" date="2016-11" db="EMBL/GenBank/DDBJ databases">
        <authorList>
            <person name="Jaros S."/>
            <person name="Januszkiewicz K."/>
            <person name="Wedrychowicz H."/>
        </authorList>
    </citation>
    <scope>NUCLEOTIDE SEQUENCE [LARGE SCALE GENOMIC DNA]</scope>
    <source>
        <strain evidence="1 2">DSM 18119</strain>
    </source>
</reference>
<protein>
    <recommendedName>
        <fullName evidence="3">PAP2 superfamily protein</fullName>
    </recommendedName>
</protein>
<dbReference type="EMBL" id="FQUU01000007">
    <property type="protein sequence ID" value="SHF18696.1"/>
    <property type="molecule type" value="Genomic_DNA"/>
</dbReference>
<evidence type="ECO:0008006" key="3">
    <source>
        <dbReference type="Google" id="ProtNLM"/>
    </source>
</evidence>
<organism evidence="1 2">
    <name type="scientific">Flavisolibacter ginsengisoli DSM 18119</name>
    <dbReference type="NCBI Taxonomy" id="1121884"/>
    <lineage>
        <taxon>Bacteria</taxon>
        <taxon>Pseudomonadati</taxon>
        <taxon>Bacteroidota</taxon>
        <taxon>Chitinophagia</taxon>
        <taxon>Chitinophagales</taxon>
        <taxon>Chitinophagaceae</taxon>
        <taxon>Flavisolibacter</taxon>
    </lineage>
</organism>
<dbReference type="PANTHER" id="PTHR34599">
    <property type="entry name" value="PEROXIDASE-RELATED"/>
    <property type="match status" value="1"/>
</dbReference>
<gene>
    <name evidence="1" type="ORF">SAMN02745131_01983</name>
</gene>
<dbReference type="Gene3D" id="1.10.606.20">
    <property type="match status" value="1"/>
</dbReference>
<dbReference type="STRING" id="1121884.SAMN02745131_01983"/>
<dbReference type="OrthoDB" id="9780455at2"/>
<dbReference type="SUPFAM" id="SSF48317">
    <property type="entry name" value="Acid phosphatase/Vanadium-dependent haloperoxidase"/>
    <property type="match status" value="1"/>
</dbReference>
<evidence type="ECO:0000313" key="1">
    <source>
        <dbReference type="EMBL" id="SHF18696.1"/>
    </source>
</evidence>
<evidence type="ECO:0000313" key="2">
    <source>
        <dbReference type="Proteomes" id="UP000184048"/>
    </source>
</evidence>
<dbReference type="PROSITE" id="PS51257">
    <property type="entry name" value="PROKAR_LIPOPROTEIN"/>
    <property type="match status" value="1"/>
</dbReference>
<dbReference type="InterPro" id="IPR036938">
    <property type="entry name" value="PAP2/HPO_sf"/>
</dbReference>
<dbReference type="AlphaFoldDB" id="A0A1M4ZMA5"/>
<dbReference type="CDD" id="cd03398">
    <property type="entry name" value="PAP2_haloperoxidase"/>
    <property type="match status" value="1"/>
</dbReference>
<proteinExistence type="predicted"/>